<name>A0A5B7JKQ2_PORTR</name>
<protein>
    <submittedName>
        <fullName evidence="2">Uncharacterized protein</fullName>
    </submittedName>
</protein>
<feature type="region of interest" description="Disordered" evidence="1">
    <location>
        <begin position="1"/>
        <end position="37"/>
    </location>
</feature>
<evidence type="ECO:0000313" key="3">
    <source>
        <dbReference type="Proteomes" id="UP000324222"/>
    </source>
</evidence>
<dbReference type="Proteomes" id="UP000324222">
    <property type="component" value="Unassembled WGS sequence"/>
</dbReference>
<organism evidence="2 3">
    <name type="scientific">Portunus trituberculatus</name>
    <name type="common">Swimming crab</name>
    <name type="synonym">Neptunus trituberculatus</name>
    <dbReference type="NCBI Taxonomy" id="210409"/>
    <lineage>
        <taxon>Eukaryota</taxon>
        <taxon>Metazoa</taxon>
        <taxon>Ecdysozoa</taxon>
        <taxon>Arthropoda</taxon>
        <taxon>Crustacea</taxon>
        <taxon>Multicrustacea</taxon>
        <taxon>Malacostraca</taxon>
        <taxon>Eumalacostraca</taxon>
        <taxon>Eucarida</taxon>
        <taxon>Decapoda</taxon>
        <taxon>Pleocyemata</taxon>
        <taxon>Brachyura</taxon>
        <taxon>Eubrachyura</taxon>
        <taxon>Portunoidea</taxon>
        <taxon>Portunidae</taxon>
        <taxon>Portuninae</taxon>
        <taxon>Portunus</taxon>
    </lineage>
</organism>
<keyword evidence="3" id="KW-1185">Reference proteome</keyword>
<feature type="compositionally biased region" description="Polar residues" evidence="1">
    <location>
        <begin position="16"/>
        <end position="25"/>
    </location>
</feature>
<reference evidence="2 3" key="1">
    <citation type="submission" date="2019-05" db="EMBL/GenBank/DDBJ databases">
        <title>Another draft genome of Portunus trituberculatus and its Hox gene families provides insights of decapod evolution.</title>
        <authorList>
            <person name="Jeong J.-H."/>
            <person name="Song I."/>
            <person name="Kim S."/>
            <person name="Choi T."/>
            <person name="Kim D."/>
            <person name="Ryu S."/>
            <person name="Kim W."/>
        </authorList>
    </citation>
    <scope>NUCLEOTIDE SEQUENCE [LARGE SCALE GENOMIC DNA]</scope>
    <source>
        <tissue evidence="2">Muscle</tissue>
    </source>
</reference>
<evidence type="ECO:0000313" key="2">
    <source>
        <dbReference type="EMBL" id="MPC93717.1"/>
    </source>
</evidence>
<sequence length="103" mass="11788">MNDSLRSTRGHETLHSTDATQTKHASSLHHHQQHHQHLKVFNYGDDDLYLKWPYRMTTNAPPPSPSRPIFFITSPLSHHYNVLRSPPLPVTITTTTITTTARP</sequence>
<gene>
    <name evidence="2" type="ORF">E2C01_088857</name>
</gene>
<dbReference type="EMBL" id="VSRR010095838">
    <property type="protein sequence ID" value="MPC93717.1"/>
    <property type="molecule type" value="Genomic_DNA"/>
</dbReference>
<accession>A0A5B7JKQ2</accession>
<evidence type="ECO:0000256" key="1">
    <source>
        <dbReference type="SAM" id="MobiDB-lite"/>
    </source>
</evidence>
<proteinExistence type="predicted"/>
<dbReference type="AlphaFoldDB" id="A0A5B7JKQ2"/>
<comment type="caution">
    <text evidence="2">The sequence shown here is derived from an EMBL/GenBank/DDBJ whole genome shotgun (WGS) entry which is preliminary data.</text>
</comment>
<feature type="compositionally biased region" description="Basic residues" evidence="1">
    <location>
        <begin position="26"/>
        <end position="37"/>
    </location>
</feature>